<dbReference type="OrthoDB" id="9769774at2"/>
<dbReference type="InterPro" id="IPR035965">
    <property type="entry name" value="PAS-like_dom_sf"/>
</dbReference>
<proteinExistence type="predicted"/>
<organism evidence="3 4">
    <name type="scientific">Acholeplasma brassicae</name>
    <dbReference type="NCBI Taxonomy" id="61635"/>
    <lineage>
        <taxon>Bacteria</taxon>
        <taxon>Bacillati</taxon>
        <taxon>Mycoplasmatota</taxon>
        <taxon>Mollicutes</taxon>
        <taxon>Acholeplasmatales</taxon>
        <taxon>Acholeplasmataceae</taxon>
        <taxon>Acholeplasma</taxon>
    </lineage>
</organism>
<dbReference type="STRING" id="61635.BN85314370"/>
<evidence type="ECO:0000313" key="4">
    <source>
        <dbReference type="Proteomes" id="UP000032737"/>
    </source>
</evidence>
<dbReference type="Gene3D" id="1.20.120.520">
    <property type="entry name" value="nmb1532 protein domain like"/>
    <property type="match status" value="1"/>
</dbReference>
<evidence type="ECO:0000259" key="1">
    <source>
        <dbReference type="Pfam" id="PF01814"/>
    </source>
</evidence>
<sequence length="405" mass="46974">MSEFINNVSIKRQEKLKEIIMGLHEGKTLEEAKAMFKEHFEDVTTQEISQMEQSLMKEGTIGVSEIQKLCDVHAAVFEGSISDIHSFSDHTKIPGHPVQVFHEENRRIERLIQEEIEPYLSQSGKTAELMLRVAYDRLKEIHNHYARKEYLMFPKLEKDGITAPPKVMWGVDDEIRAEIKEIIALLGSIDHDELEVKNKIKSNVERIKDMIFKEDNILMPLLLEHLGFFDWVIVDSSSDEIGWFLEKPTHAWKQEKPVGEEELKKEEQEEGTIPFDAGTLSFLEANQIFNTLPLDMTFVDKDGHVKYFTQGKERIFDRPKTIIGRHVSMCHPPQSVHVVDEIIESFRSGKKDQEDFWINMKGMFVLIRYYAVRDKEGNFLGTLEITQDVKGIRELTGEKRLVSKD</sequence>
<dbReference type="PANTHER" id="PTHR39966">
    <property type="entry name" value="BLL2471 PROTEIN-RELATED"/>
    <property type="match status" value="1"/>
</dbReference>
<dbReference type="Gene3D" id="3.30.450.20">
    <property type="entry name" value="PAS domain"/>
    <property type="match status" value="1"/>
</dbReference>
<dbReference type="RefSeq" id="WP_030005318.1">
    <property type="nucleotide sequence ID" value="NC_022549.1"/>
</dbReference>
<dbReference type="HOGENOM" id="CLU_026706_1_0_14"/>
<dbReference type="EMBL" id="FO681348">
    <property type="protein sequence ID" value="CCV66458.1"/>
    <property type="molecule type" value="Genomic_DNA"/>
</dbReference>
<reference evidence="3 4" key="1">
    <citation type="journal article" date="2013" name="J. Mol. Microbiol. Biotechnol.">
        <title>Analysis of the Complete Genomes of Acholeplasma brassicae , A. palmae and A. laidlawii and Their Comparison to the Obligate Parasites from ' Candidatus Phytoplasma'.</title>
        <authorList>
            <person name="Kube M."/>
            <person name="Siewert C."/>
            <person name="Migdoll A.M."/>
            <person name="Duduk B."/>
            <person name="Holz S."/>
            <person name="Rabus R."/>
            <person name="Seemuller E."/>
            <person name="Mitrovic J."/>
            <person name="Muller I."/>
            <person name="Buttner C."/>
            <person name="Reinhardt R."/>
        </authorList>
    </citation>
    <scope>NUCLEOTIDE SEQUENCE [LARGE SCALE GENOMIC DNA]</scope>
    <source>
        <strain evidence="4">0502</strain>
    </source>
</reference>
<dbReference type="InterPro" id="IPR007380">
    <property type="entry name" value="DUF438"/>
</dbReference>
<dbReference type="SUPFAM" id="SSF55785">
    <property type="entry name" value="PYP-like sensor domain (PAS domain)"/>
    <property type="match status" value="1"/>
</dbReference>
<feature type="domain" description="Hemerythrin-like" evidence="1">
    <location>
        <begin position="96"/>
        <end position="222"/>
    </location>
</feature>
<evidence type="ECO:0000259" key="2">
    <source>
        <dbReference type="Pfam" id="PF04282"/>
    </source>
</evidence>
<dbReference type="Pfam" id="PF01814">
    <property type="entry name" value="Hemerythrin"/>
    <property type="match status" value="1"/>
</dbReference>
<dbReference type="PANTHER" id="PTHR39966:SF3">
    <property type="entry name" value="DUF438 DOMAIN-CONTAINING PROTEIN"/>
    <property type="match status" value="1"/>
</dbReference>
<dbReference type="GO" id="GO:0005886">
    <property type="term" value="C:plasma membrane"/>
    <property type="evidence" value="ECO:0007669"/>
    <property type="project" value="TreeGrafter"/>
</dbReference>
<protein>
    <submittedName>
        <fullName evidence="3">Uncharacterized protein</fullName>
    </submittedName>
</protein>
<name>U4KSA9_9MOLU</name>
<evidence type="ECO:0000313" key="3">
    <source>
        <dbReference type="EMBL" id="CCV66458.1"/>
    </source>
</evidence>
<dbReference type="Pfam" id="PF04282">
    <property type="entry name" value="DUF438"/>
    <property type="match status" value="1"/>
</dbReference>
<dbReference type="Proteomes" id="UP000032737">
    <property type="component" value="Chromosome"/>
</dbReference>
<gene>
    <name evidence="3" type="ORF">BN85314370</name>
</gene>
<feature type="domain" description="DUF438" evidence="2">
    <location>
        <begin position="16"/>
        <end position="82"/>
    </location>
</feature>
<dbReference type="KEGG" id="abra:BN85314370"/>
<dbReference type="InterPro" id="IPR012312">
    <property type="entry name" value="Hemerythrin-like"/>
</dbReference>
<dbReference type="AlphaFoldDB" id="U4KSA9"/>
<dbReference type="Pfam" id="PF13596">
    <property type="entry name" value="PAS_10"/>
    <property type="match status" value="1"/>
</dbReference>
<keyword evidence="4" id="KW-1185">Reference proteome</keyword>
<accession>U4KSA9</accession>